<dbReference type="Pfam" id="PF01872">
    <property type="entry name" value="RibD_C"/>
    <property type="match status" value="1"/>
</dbReference>
<dbReference type="PANTHER" id="PTHR38011:SF2">
    <property type="entry name" value="BIFUNCTIONAL DEAMINASE-REDUCTASE DOMAIN PROTEIN"/>
    <property type="match status" value="1"/>
</dbReference>
<dbReference type="InterPro" id="IPR024072">
    <property type="entry name" value="DHFR-like_dom_sf"/>
</dbReference>
<accession>A0A1C4TWI8</accession>
<dbReference type="Gene3D" id="3.40.430.10">
    <property type="entry name" value="Dihydrofolate Reductase, subunit A"/>
    <property type="match status" value="1"/>
</dbReference>
<keyword evidence="3" id="KW-1185">Reference proteome</keyword>
<protein>
    <submittedName>
        <fullName evidence="2">Dihydrofolate reductase</fullName>
    </submittedName>
</protein>
<dbReference type="InterPro" id="IPR050765">
    <property type="entry name" value="Riboflavin_Biosynth_HTPR"/>
</dbReference>
<sequence>MLLSVNTFVSLDGVMQGPGNPDEDRSGGFDRGGWLVPHASTHTDEVVQSWFREADAFLFGRTSFGLLGGYWPKVTDPDDLIAAKLNTLPKYVVSSTLTDDEADWSPTTVLRGDVADEVRRLKELPGQELQVHGSWKLVQTLHQAGLVDVYRLLQYPVVVGTGKRLFPDGSAPATFTTVDESSRVLPGGVVSLTLHPTSLGAISAGAYAVDEGRSATVLG</sequence>
<evidence type="ECO:0000313" key="2">
    <source>
        <dbReference type="EMBL" id="SCE63756.1"/>
    </source>
</evidence>
<evidence type="ECO:0000313" key="3">
    <source>
        <dbReference type="Proteomes" id="UP000199629"/>
    </source>
</evidence>
<evidence type="ECO:0000259" key="1">
    <source>
        <dbReference type="Pfam" id="PF01872"/>
    </source>
</evidence>
<dbReference type="EMBL" id="FMCS01000001">
    <property type="protein sequence ID" value="SCE63756.1"/>
    <property type="molecule type" value="Genomic_DNA"/>
</dbReference>
<name>A0A1C4TWI8_9ACTN</name>
<dbReference type="InterPro" id="IPR002734">
    <property type="entry name" value="RibDG_C"/>
</dbReference>
<dbReference type="Proteomes" id="UP000199629">
    <property type="component" value="Unassembled WGS sequence"/>
</dbReference>
<dbReference type="AlphaFoldDB" id="A0A1C4TWI8"/>
<dbReference type="GO" id="GO:0009231">
    <property type="term" value="P:riboflavin biosynthetic process"/>
    <property type="evidence" value="ECO:0007669"/>
    <property type="project" value="InterPro"/>
</dbReference>
<reference evidence="3" key="1">
    <citation type="submission" date="2016-06" db="EMBL/GenBank/DDBJ databases">
        <authorList>
            <person name="Varghese N."/>
            <person name="Submissions Spin"/>
        </authorList>
    </citation>
    <scope>NUCLEOTIDE SEQUENCE [LARGE SCALE GENOMIC DNA]</scope>
    <source>
        <strain evidence="3">DSM 45246</strain>
    </source>
</reference>
<organism evidence="2 3">
    <name type="scientific">Micromonospora chaiyaphumensis</name>
    <dbReference type="NCBI Taxonomy" id="307119"/>
    <lineage>
        <taxon>Bacteria</taxon>
        <taxon>Bacillati</taxon>
        <taxon>Actinomycetota</taxon>
        <taxon>Actinomycetes</taxon>
        <taxon>Micromonosporales</taxon>
        <taxon>Micromonosporaceae</taxon>
        <taxon>Micromonospora</taxon>
    </lineage>
</organism>
<dbReference type="GO" id="GO:0008703">
    <property type="term" value="F:5-amino-6-(5-phosphoribosylamino)uracil reductase activity"/>
    <property type="evidence" value="ECO:0007669"/>
    <property type="project" value="InterPro"/>
</dbReference>
<gene>
    <name evidence="2" type="ORF">GA0070214_10147</name>
</gene>
<dbReference type="RefSeq" id="WP_091257752.1">
    <property type="nucleotide sequence ID" value="NZ_FMCS01000001.1"/>
</dbReference>
<dbReference type="SUPFAM" id="SSF53597">
    <property type="entry name" value="Dihydrofolate reductase-like"/>
    <property type="match status" value="1"/>
</dbReference>
<dbReference type="PANTHER" id="PTHR38011">
    <property type="entry name" value="DIHYDROFOLATE REDUCTASE FAMILY PROTEIN (AFU_ORTHOLOGUE AFUA_8G06820)"/>
    <property type="match status" value="1"/>
</dbReference>
<proteinExistence type="predicted"/>
<feature type="domain" description="Bacterial bifunctional deaminase-reductase C-terminal" evidence="1">
    <location>
        <begin position="4"/>
        <end position="177"/>
    </location>
</feature>